<accession>A0A6M8UN00</accession>
<dbReference type="EMBL" id="CP054212">
    <property type="protein sequence ID" value="QKJ86673.1"/>
    <property type="molecule type" value="Genomic_DNA"/>
</dbReference>
<gene>
    <name evidence="1" type="ORF">PMPD1_1723</name>
</gene>
<evidence type="ECO:0000313" key="2">
    <source>
        <dbReference type="Proteomes" id="UP000505325"/>
    </source>
</evidence>
<dbReference type="AlphaFoldDB" id="A0A6M8UN00"/>
<protein>
    <submittedName>
        <fullName evidence="1">Uncharacterized protein</fullName>
    </submittedName>
</protein>
<name>A0A6M8UN00_9GAMM</name>
<dbReference type="Proteomes" id="UP000505325">
    <property type="component" value="Chromosome"/>
</dbReference>
<evidence type="ECO:0000313" key="1">
    <source>
        <dbReference type="EMBL" id="QKJ86673.1"/>
    </source>
</evidence>
<dbReference type="RefSeq" id="WP_173633677.1">
    <property type="nucleotide sequence ID" value="NZ_CP054212.1"/>
</dbReference>
<sequence length="171" mass="19333">MVITDIIYPQNRSAQDDGRDYTALIIWRMNAGARARTRSAWMPPPEPIKVSEPVCLPLTEPRENENQQAPQPSAPKNSVGHGDFPACNLVSVMLGRTLSYYGIMAALDKHFPEHGLTMHQLRSRVQRMCLSPHIQIDRHATPTPEFTLYQVDRAYYLSSENSQKTVTARSN</sequence>
<proteinExistence type="predicted"/>
<reference evidence="1 2" key="1">
    <citation type="submission" date="2020-06" db="EMBL/GenBank/DDBJ databases">
        <title>Genome sequence of Paramixta manurensis strain PD-1.</title>
        <authorList>
            <person name="Lee C.W."/>
            <person name="Kim J."/>
        </authorList>
    </citation>
    <scope>NUCLEOTIDE SEQUENCE [LARGE SCALE GENOMIC DNA]</scope>
    <source>
        <strain evidence="1 2">PD-1</strain>
    </source>
</reference>
<dbReference type="KEGG" id="pmak:PMPD1_1723"/>
<organism evidence="1 2">
    <name type="scientific">Paramixta manurensis</name>
    <dbReference type="NCBI Taxonomy" id="2740817"/>
    <lineage>
        <taxon>Bacteria</taxon>
        <taxon>Pseudomonadati</taxon>
        <taxon>Pseudomonadota</taxon>
        <taxon>Gammaproteobacteria</taxon>
        <taxon>Enterobacterales</taxon>
        <taxon>Erwiniaceae</taxon>
        <taxon>Paramixta</taxon>
    </lineage>
</organism>
<keyword evidence="2" id="KW-1185">Reference proteome</keyword>